<feature type="compositionally biased region" description="Low complexity" evidence="1">
    <location>
        <begin position="184"/>
        <end position="196"/>
    </location>
</feature>
<gene>
    <name evidence="2" type="ORF">PR001_g5919</name>
</gene>
<dbReference type="EMBL" id="QXFV01000270">
    <property type="protein sequence ID" value="KAE9043126.1"/>
    <property type="molecule type" value="Genomic_DNA"/>
</dbReference>
<name>A0A6A3NIK2_9STRA</name>
<evidence type="ECO:0000313" key="2">
    <source>
        <dbReference type="EMBL" id="KAE9043126.1"/>
    </source>
</evidence>
<accession>A0A6A3NIK2</accession>
<reference evidence="2 3" key="1">
    <citation type="submission" date="2018-09" db="EMBL/GenBank/DDBJ databases">
        <title>Genomic investigation of the strawberry pathogen Phytophthora fragariae indicates pathogenicity is determined by transcriptional variation in three key races.</title>
        <authorList>
            <person name="Adams T.M."/>
            <person name="Armitage A.D."/>
            <person name="Sobczyk M.K."/>
            <person name="Bates H.J."/>
            <person name="Dunwell J.M."/>
            <person name="Nellist C.F."/>
            <person name="Harrison R.J."/>
        </authorList>
    </citation>
    <scope>NUCLEOTIDE SEQUENCE [LARGE SCALE GENOMIC DNA]</scope>
    <source>
        <strain evidence="2 3">SCRP249</strain>
    </source>
</reference>
<dbReference type="AlphaFoldDB" id="A0A6A3NIK2"/>
<evidence type="ECO:0000256" key="1">
    <source>
        <dbReference type="SAM" id="MobiDB-lite"/>
    </source>
</evidence>
<evidence type="ECO:0000313" key="3">
    <source>
        <dbReference type="Proteomes" id="UP000429607"/>
    </source>
</evidence>
<comment type="caution">
    <text evidence="2">The sequence shown here is derived from an EMBL/GenBank/DDBJ whole genome shotgun (WGS) entry which is preliminary data.</text>
</comment>
<dbReference type="Proteomes" id="UP000429607">
    <property type="component" value="Unassembled WGS sequence"/>
</dbReference>
<sequence length="204" mass="22102">MSALWRCRLRSASLWTASTATRCRPPRRSSSTSRWPASRSCASRQRLARCTLTRHRLAALHAFRLSCRACSAPFFISPTLTNSLSVLDASLPGGLSLPSSTSVLRPGSTSSVPDDIAPFSASAAESAVEAPLPTPLRLPTPSLSPLRRPPLPRSFPGLLPPPTAARRAVRPPQLHPAARALSTPSSPSWRPSYPRRLNWLPDMK</sequence>
<feature type="compositionally biased region" description="Pro residues" evidence="1">
    <location>
        <begin position="147"/>
        <end position="163"/>
    </location>
</feature>
<organism evidence="2 3">
    <name type="scientific">Phytophthora rubi</name>
    <dbReference type="NCBI Taxonomy" id="129364"/>
    <lineage>
        <taxon>Eukaryota</taxon>
        <taxon>Sar</taxon>
        <taxon>Stramenopiles</taxon>
        <taxon>Oomycota</taxon>
        <taxon>Peronosporomycetes</taxon>
        <taxon>Peronosporales</taxon>
        <taxon>Peronosporaceae</taxon>
        <taxon>Phytophthora</taxon>
    </lineage>
</organism>
<protein>
    <submittedName>
        <fullName evidence="2">Uncharacterized protein</fullName>
    </submittedName>
</protein>
<feature type="region of interest" description="Disordered" evidence="1">
    <location>
        <begin position="130"/>
        <end position="204"/>
    </location>
</feature>
<proteinExistence type="predicted"/>